<name>A0A5D3YA70_9PROT</name>
<dbReference type="InterPro" id="IPR036388">
    <property type="entry name" value="WH-like_DNA-bd_sf"/>
</dbReference>
<feature type="domain" description="Peptidase S24/S26A/S26B/S26C" evidence="4">
    <location>
        <begin position="122"/>
        <end position="242"/>
    </location>
</feature>
<dbReference type="GO" id="GO:0003677">
    <property type="term" value="F:DNA binding"/>
    <property type="evidence" value="ECO:0007669"/>
    <property type="project" value="UniProtKB-KW"/>
</dbReference>
<gene>
    <name evidence="5" type="ORF">BCL69_10386</name>
</gene>
<dbReference type="Gene3D" id="2.10.109.10">
    <property type="entry name" value="Umud Fragment, subunit A"/>
    <property type="match status" value="1"/>
</dbReference>
<dbReference type="CDD" id="cd06529">
    <property type="entry name" value="S24_LexA-like"/>
    <property type="match status" value="1"/>
</dbReference>
<dbReference type="SUPFAM" id="SSF51306">
    <property type="entry name" value="LexA/Signal peptidase"/>
    <property type="match status" value="1"/>
</dbReference>
<comment type="caution">
    <text evidence="5">The sequence shown here is derived from an EMBL/GenBank/DDBJ whole genome shotgun (WGS) entry which is preliminary data.</text>
</comment>
<keyword evidence="2" id="KW-0238">DNA-binding</keyword>
<organism evidence="5 6">
    <name type="scientific">Nitrosomonas communis</name>
    <dbReference type="NCBI Taxonomy" id="44574"/>
    <lineage>
        <taxon>Bacteria</taxon>
        <taxon>Pseudomonadati</taxon>
        <taxon>Pseudomonadota</taxon>
        <taxon>Betaproteobacteria</taxon>
        <taxon>Nitrosomonadales</taxon>
        <taxon>Nitrosomonadaceae</taxon>
        <taxon>Nitrosomonas</taxon>
    </lineage>
</organism>
<dbReference type="Pfam" id="PF00717">
    <property type="entry name" value="Peptidase_S24"/>
    <property type="match status" value="1"/>
</dbReference>
<proteinExistence type="predicted"/>
<accession>A0A5D3YA70</accession>
<evidence type="ECO:0000256" key="2">
    <source>
        <dbReference type="ARBA" id="ARBA00023125"/>
    </source>
</evidence>
<keyword evidence="1" id="KW-0805">Transcription regulation</keyword>
<evidence type="ECO:0000256" key="3">
    <source>
        <dbReference type="ARBA" id="ARBA00023163"/>
    </source>
</evidence>
<dbReference type="AlphaFoldDB" id="A0A5D3YA70"/>
<dbReference type="RefSeq" id="WP_200899716.1">
    <property type="nucleotide sequence ID" value="NZ_CP011451.1"/>
</dbReference>
<dbReference type="InterPro" id="IPR036286">
    <property type="entry name" value="LexA/Signal_pep-like_sf"/>
</dbReference>
<protein>
    <submittedName>
        <fullName evidence="5">Phage repressor protein C with HTH and peptisase S24 domain</fullName>
    </submittedName>
</protein>
<sequence>MSADINKMWFSALELALIGQAGIIDIPRSERRAGEKARSLGWEERHVLGKGGKGGVKKEYQPPRDTLLIIHKFLEENPGYFVKEKGVSEEMPQLKAHPPQPLAKPLPTLNDFVFVPRYDVRGSAGHGSIIHSEQIVDHLAFRADWVKNTLGVTEKDLVLISVKGDSMEPTIGNEDLILVNIQEHRIEENAIYVLQHDGALLVKRIQRKMDGSVIIKSDNLLYEQEVLDSSKAEALRVLGRVVWFGRKI</sequence>
<dbReference type="EMBL" id="VNHT01000038">
    <property type="protein sequence ID" value="TYP84696.1"/>
    <property type="molecule type" value="Genomic_DNA"/>
</dbReference>
<dbReference type="Gene3D" id="1.10.10.10">
    <property type="entry name" value="Winged helix-like DNA-binding domain superfamily/Winged helix DNA-binding domain"/>
    <property type="match status" value="1"/>
</dbReference>
<dbReference type="PANTHER" id="PTHR40661:SF3">
    <property type="entry name" value="FELS-1 PROPHAGE TRANSCRIPTIONAL REGULATOR"/>
    <property type="match status" value="1"/>
</dbReference>
<dbReference type="Proteomes" id="UP000324176">
    <property type="component" value="Unassembled WGS sequence"/>
</dbReference>
<evidence type="ECO:0000256" key="1">
    <source>
        <dbReference type="ARBA" id="ARBA00023015"/>
    </source>
</evidence>
<evidence type="ECO:0000313" key="6">
    <source>
        <dbReference type="Proteomes" id="UP000324176"/>
    </source>
</evidence>
<evidence type="ECO:0000313" key="5">
    <source>
        <dbReference type="EMBL" id="TYP84696.1"/>
    </source>
</evidence>
<reference evidence="5 6" key="1">
    <citation type="submission" date="2019-07" db="EMBL/GenBank/DDBJ databases">
        <title>Active sludge and wastewater microbial communities from Klosterneuburg, Austria.</title>
        <authorList>
            <person name="Wagner M."/>
        </authorList>
    </citation>
    <scope>NUCLEOTIDE SEQUENCE [LARGE SCALE GENOMIC DNA]</scope>
    <source>
        <strain evidence="5 6">Nm2</strain>
    </source>
</reference>
<keyword evidence="3" id="KW-0804">Transcription</keyword>
<dbReference type="InterPro" id="IPR015927">
    <property type="entry name" value="Peptidase_S24_S26A/B/C"/>
</dbReference>
<evidence type="ECO:0000259" key="4">
    <source>
        <dbReference type="Pfam" id="PF00717"/>
    </source>
</evidence>
<dbReference type="InterPro" id="IPR039418">
    <property type="entry name" value="LexA-like"/>
</dbReference>
<dbReference type="PANTHER" id="PTHR40661">
    <property type="match status" value="1"/>
</dbReference>